<sequence>MVLIRIVDGVRCFYGDEYGYPSDYKGGVDVLQKGGNYVLKLGTKGVVEWDSVEGHGKMYFNQQEYDDEQSFRPSALKLICTREVIELTPAGKATTRALRQPSSEEYCDPGALALLRALPVTRHSRLRVTRRSANDPDARHDPARYPTTRRSAHDPALAGGPTLMRVTRRVAVTRGASARRSMPHCPGDPTRGAVIQYALRAQRGDQRSNLPVTRGTLPGGPGLILCT</sequence>
<evidence type="ECO:0000313" key="3">
    <source>
        <dbReference type="Proteomes" id="UP001190700"/>
    </source>
</evidence>
<dbReference type="EMBL" id="LGRX02025249">
    <property type="protein sequence ID" value="KAK3252723.1"/>
    <property type="molecule type" value="Genomic_DNA"/>
</dbReference>
<evidence type="ECO:0000256" key="1">
    <source>
        <dbReference type="SAM" id="MobiDB-lite"/>
    </source>
</evidence>
<proteinExistence type="predicted"/>
<dbReference type="AlphaFoldDB" id="A0AAE0CE65"/>
<dbReference type="Proteomes" id="UP001190700">
    <property type="component" value="Unassembled WGS sequence"/>
</dbReference>
<organism evidence="2 3">
    <name type="scientific">Cymbomonas tetramitiformis</name>
    <dbReference type="NCBI Taxonomy" id="36881"/>
    <lineage>
        <taxon>Eukaryota</taxon>
        <taxon>Viridiplantae</taxon>
        <taxon>Chlorophyta</taxon>
        <taxon>Pyramimonadophyceae</taxon>
        <taxon>Pyramimonadales</taxon>
        <taxon>Pyramimonadaceae</taxon>
        <taxon>Cymbomonas</taxon>
    </lineage>
</organism>
<feature type="compositionally biased region" description="Basic and acidic residues" evidence="1">
    <location>
        <begin position="132"/>
        <end position="143"/>
    </location>
</feature>
<name>A0AAE0CE65_9CHLO</name>
<keyword evidence="3" id="KW-1185">Reference proteome</keyword>
<protein>
    <submittedName>
        <fullName evidence="2">Uncharacterized protein</fullName>
    </submittedName>
</protein>
<evidence type="ECO:0000313" key="2">
    <source>
        <dbReference type="EMBL" id="KAK3252723.1"/>
    </source>
</evidence>
<gene>
    <name evidence="2" type="ORF">CYMTET_37996</name>
</gene>
<reference evidence="2 3" key="1">
    <citation type="journal article" date="2015" name="Genome Biol. Evol.">
        <title>Comparative Genomics of a Bacterivorous Green Alga Reveals Evolutionary Causalities and Consequences of Phago-Mixotrophic Mode of Nutrition.</title>
        <authorList>
            <person name="Burns J.A."/>
            <person name="Paasch A."/>
            <person name="Narechania A."/>
            <person name="Kim E."/>
        </authorList>
    </citation>
    <scope>NUCLEOTIDE SEQUENCE [LARGE SCALE GENOMIC DNA]</scope>
    <source>
        <strain evidence="2 3">PLY_AMNH</strain>
    </source>
</reference>
<feature type="region of interest" description="Disordered" evidence="1">
    <location>
        <begin position="128"/>
        <end position="159"/>
    </location>
</feature>
<comment type="caution">
    <text evidence="2">The sequence shown here is derived from an EMBL/GenBank/DDBJ whole genome shotgun (WGS) entry which is preliminary data.</text>
</comment>
<accession>A0AAE0CE65</accession>